<gene>
    <name evidence="1" type="ORF">PLOB_00036665</name>
</gene>
<comment type="caution">
    <text evidence="1">The sequence shown here is derived from an EMBL/GenBank/DDBJ whole genome shotgun (WGS) entry which is preliminary data.</text>
</comment>
<name>A0ABN8P473_9CNID</name>
<organism evidence="1 2">
    <name type="scientific">Porites lobata</name>
    <dbReference type="NCBI Taxonomy" id="104759"/>
    <lineage>
        <taxon>Eukaryota</taxon>
        <taxon>Metazoa</taxon>
        <taxon>Cnidaria</taxon>
        <taxon>Anthozoa</taxon>
        <taxon>Hexacorallia</taxon>
        <taxon>Scleractinia</taxon>
        <taxon>Fungiina</taxon>
        <taxon>Poritidae</taxon>
        <taxon>Porites</taxon>
    </lineage>
</organism>
<sequence>MLSAENGFAERVLLFYQRKEEKDLEVMAQHSGALEDFPIQSLDGVLEQIYAEHNNNPPVKYTLTATAREAFFKFAKPQDHLPNSQGAATDVEANVNNSKRNKHVLRLALSMHVLYDRLKKALELQTGPTSHIIGLETLNMAIVMVQSLEIYKGMSRMVCNINPSKAVKVGVASEEVTLRLLMMKGPYTTARRVYTSFSSHCRPNVSSVQKSMQQLQDAGLGVFRVENKLKIFYKALPSDDLQPKLAKYNVSLEEYKETFLKEDNKLTTSNIETISEDHPFLEQLNALLEKEQLPRVL</sequence>
<dbReference type="Proteomes" id="UP001159405">
    <property type="component" value="Unassembled WGS sequence"/>
</dbReference>
<dbReference type="EMBL" id="CALNXK010000052">
    <property type="protein sequence ID" value="CAH3133148.1"/>
    <property type="molecule type" value="Genomic_DNA"/>
</dbReference>
<proteinExistence type="predicted"/>
<evidence type="ECO:0000313" key="2">
    <source>
        <dbReference type="Proteomes" id="UP001159405"/>
    </source>
</evidence>
<protein>
    <submittedName>
        <fullName evidence="1">Uncharacterized protein</fullName>
    </submittedName>
</protein>
<keyword evidence="2" id="KW-1185">Reference proteome</keyword>
<evidence type="ECO:0000313" key="1">
    <source>
        <dbReference type="EMBL" id="CAH3133148.1"/>
    </source>
</evidence>
<reference evidence="1 2" key="1">
    <citation type="submission" date="2022-05" db="EMBL/GenBank/DDBJ databases">
        <authorList>
            <consortium name="Genoscope - CEA"/>
            <person name="William W."/>
        </authorList>
    </citation>
    <scope>NUCLEOTIDE SEQUENCE [LARGE SCALE GENOMIC DNA]</scope>
</reference>
<accession>A0ABN8P473</accession>